<sequence>MKRQETLRRKAEAEFDRDKKIRDPRKSKKKPSRKVYQEIEEWDDYEEELARLRQKESLEDYFDDESED</sequence>
<dbReference type="Proteomes" id="UP000064893">
    <property type="component" value="Chromosome"/>
</dbReference>
<evidence type="ECO:0000313" key="3">
    <source>
        <dbReference type="Proteomes" id="UP000064893"/>
    </source>
</evidence>
<dbReference type="KEGG" id="blq:L21SP5_00467"/>
<reference evidence="2 3" key="1">
    <citation type="submission" date="2015-11" db="EMBL/GenBank/DDBJ databases">
        <title>Description and complete genome sequence of a novel strain predominating in hypersaline microbial mats and representing a new family of the Bacteriodetes phylum.</title>
        <authorList>
            <person name="Spring S."/>
            <person name="Bunk B."/>
            <person name="Sproer C."/>
            <person name="Klenk H.-P."/>
        </authorList>
    </citation>
    <scope>NUCLEOTIDE SEQUENCE [LARGE SCALE GENOMIC DNA]</scope>
    <source>
        <strain evidence="2 3">L21-Spi-D4</strain>
    </source>
</reference>
<proteinExistence type="predicted"/>
<gene>
    <name evidence="2" type="ORF">L21SP5_00467</name>
</gene>
<evidence type="ECO:0000256" key="1">
    <source>
        <dbReference type="SAM" id="MobiDB-lite"/>
    </source>
</evidence>
<protein>
    <submittedName>
        <fullName evidence="2">Uncharacterized protein</fullName>
    </submittedName>
</protein>
<dbReference type="AlphaFoldDB" id="A0A0S2HVR7"/>
<dbReference type="STRING" id="1307839.L21SP5_00467"/>
<organism evidence="2 3">
    <name type="scientific">Salinivirga cyanobacteriivorans</name>
    <dbReference type="NCBI Taxonomy" id="1307839"/>
    <lineage>
        <taxon>Bacteria</taxon>
        <taxon>Pseudomonadati</taxon>
        <taxon>Bacteroidota</taxon>
        <taxon>Bacteroidia</taxon>
        <taxon>Bacteroidales</taxon>
        <taxon>Salinivirgaceae</taxon>
        <taxon>Salinivirga</taxon>
    </lineage>
</organism>
<feature type="region of interest" description="Disordered" evidence="1">
    <location>
        <begin position="1"/>
        <end position="33"/>
    </location>
</feature>
<evidence type="ECO:0000313" key="2">
    <source>
        <dbReference type="EMBL" id="ALO14143.1"/>
    </source>
</evidence>
<name>A0A0S2HVR7_9BACT</name>
<feature type="compositionally biased region" description="Basic residues" evidence="1">
    <location>
        <begin position="22"/>
        <end position="33"/>
    </location>
</feature>
<keyword evidence="3" id="KW-1185">Reference proteome</keyword>
<feature type="compositionally biased region" description="Basic and acidic residues" evidence="1">
    <location>
        <begin position="1"/>
        <end position="21"/>
    </location>
</feature>
<dbReference type="EMBL" id="CP013118">
    <property type="protein sequence ID" value="ALO14143.1"/>
    <property type="molecule type" value="Genomic_DNA"/>
</dbReference>
<accession>A0A0S2HVR7</accession>
<dbReference type="RefSeq" id="WP_057951720.1">
    <property type="nucleotide sequence ID" value="NZ_CP013118.1"/>
</dbReference>